<evidence type="ECO:0000313" key="6">
    <source>
        <dbReference type="EMBL" id="MCQ4628813.1"/>
    </source>
</evidence>
<accession>A0ABT1R0X0</accession>
<evidence type="ECO:0000256" key="4">
    <source>
        <dbReference type="SAM" id="Phobius"/>
    </source>
</evidence>
<evidence type="ECO:0000256" key="2">
    <source>
        <dbReference type="ARBA" id="ARBA00023125"/>
    </source>
</evidence>
<sequence>MSEPLAASWIAPFAHALDRYDQPDAATALLAAIGSVARFHLALSVVHRRDGGPSYVFDTFSGPRAKRAVALFIAGTYVLNPFHNAYLGGLSSGVYLMRDLAPDNYLASDLYRGLDIRRHEDEELGYRTHGWPEGMEELLIAIDLPGGEMAEISLSRIRSEGGFDEASVARLREAHALIAAIFRRLWAHLSRGDAQPQPRPIDHLFTDFGRGLLSPREREVALLILKGHSSESIGYHLGISIATVKTHRQKLYAKLNLSTQQELFSTFLRSLNL</sequence>
<dbReference type="CDD" id="cd06170">
    <property type="entry name" value="LuxR_C_like"/>
    <property type="match status" value="1"/>
</dbReference>
<dbReference type="PANTHER" id="PTHR44688">
    <property type="entry name" value="DNA-BINDING TRANSCRIPTIONAL ACTIVATOR DEVR_DOSR"/>
    <property type="match status" value="1"/>
</dbReference>
<feature type="transmembrane region" description="Helical" evidence="4">
    <location>
        <begin position="26"/>
        <end position="46"/>
    </location>
</feature>
<evidence type="ECO:0000313" key="7">
    <source>
        <dbReference type="Proteomes" id="UP000996601"/>
    </source>
</evidence>
<dbReference type="PROSITE" id="PS50043">
    <property type="entry name" value="HTH_LUXR_2"/>
    <property type="match status" value="1"/>
</dbReference>
<dbReference type="InterPro" id="IPR036388">
    <property type="entry name" value="WH-like_DNA-bd_sf"/>
</dbReference>
<feature type="domain" description="HTH luxR-type" evidence="5">
    <location>
        <begin position="206"/>
        <end position="271"/>
    </location>
</feature>
<evidence type="ECO:0000256" key="1">
    <source>
        <dbReference type="ARBA" id="ARBA00023015"/>
    </source>
</evidence>
<dbReference type="EMBL" id="WHSB02000001">
    <property type="protein sequence ID" value="MCQ4628813.1"/>
    <property type="molecule type" value="Genomic_DNA"/>
</dbReference>
<keyword evidence="4" id="KW-1133">Transmembrane helix</keyword>
<evidence type="ECO:0000256" key="3">
    <source>
        <dbReference type="ARBA" id="ARBA00023163"/>
    </source>
</evidence>
<keyword evidence="3" id="KW-0804">Transcription</keyword>
<dbReference type="PRINTS" id="PR00038">
    <property type="entry name" value="HTHLUXR"/>
</dbReference>
<keyword evidence="7" id="KW-1185">Reference proteome</keyword>
<keyword evidence="2" id="KW-0238">DNA-binding</keyword>
<evidence type="ECO:0000259" key="5">
    <source>
        <dbReference type="PROSITE" id="PS50043"/>
    </source>
</evidence>
<dbReference type="Gene3D" id="1.10.10.10">
    <property type="entry name" value="Winged helix-like DNA-binding domain superfamily/Winged helix DNA-binding domain"/>
    <property type="match status" value="1"/>
</dbReference>
<protein>
    <submittedName>
        <fullName evidence="6">LuxR C-terminal-related transcriptional regulator</fullName>
    </submittedName>
</protein>
<reference evidence="6" key="1">
    <citation type="submission" date="2021-07" db="EMBL/GenBank/DDBJ databases">
        <title>Shinella sp. nov., a novel member of the genus Shinella from water.</title>
        <authorList>
            <person name="Deng Y."/>
        </authorList>
    </citation>
    <scope>NUCLEOTIDE SEQUENCE</scope>
    <source>
        <strain evidence="6">CPCC 100929</strain>
    </source>
</reference>
<organism evidence="6 7">
    <name type="scientific">Shinella lacus</name>
    <dbReference type="NCBI Taxonomy" id="2654216"/>
    <lineage>
        <taxon>Bacteria</taxon>
        <taxon>Pseudomonadati</taxon>
        <taxon>Pseudomonadota</taxon>
        <taxon>Alphaproteobacteria</taxon>
        <taxon>Hyphomicrobiales</taxon>
        <taxon>Rhizobiaceae</taxon>
        <taxon>Shinella</taxon>
    </lineage>
</organism>
<proteinExistence type="predicted"/>
<dbReference type="SMART" id="SM00421">
    <property type="entry name" value="HTH_LUXR"/>
    <property type="match status" value="1"/>
</dbReference>
<comment type="caution">
    <text evidence="6">The sequence shown here is derived from an EMBL/GenBank/DDBJ whole genome shotgun (WGS) entry which is preliminary data.</text>
</comment>
<dbReference type="InterPro" id="IPR000792">
    <property type="entry name" value="Tscrpt_reg_LuxR_C"/>
</dbReference>
<keyword evidence="1" id="KW-0805">Transcription regulation</keyword>
<keyword evidence="4" id="KW-0472">Membrane</keyword>
<dbReference type="InterPro" id="IPR016032">
    <property type="entry name" value="Sig_transdc_resp-reg_C-effctor"/>
</dbReference>
<dbReference type="RefSeq" id="WP_256114889.1">
    <property type="nucleotide sequence ID" value="NZ_WHSB02000001.1"/>
</dbReference>
<dbReference type="SUPFAM" id="SSF46894">
    <property type="entry name" value="C-terminal effector domain of the bipartite response regulators"/>
    <property type="match status" value="1"/>
</dbReference>
<name>A0ABT1R0X0_9HYPH</name>
<gene>
    <name evidence="6" type="ORF">GB927_002120</name>
</gene>
<dbReference type="Pfam" id="PF00196">
    <property type="entry name" value="GerE"/>
    <property type="match status" value="1"/>
</dbReference>
<dbReference type="Proteomes" id="UP000996601">
    <property type="component" value="Unassembled WGS sequence"/>
</dbReference>
<keyword evidence="4" id="KW-0812">Transmembrane</keyword>
<dbReference type="PANTHER" id="PTHR44688:SF16">
    <property type="entry name" value="DNA-BINDING TRANSCRIPTIONAL ACTIVATOR DEVR_DOSR"/>
    <property type="match status" value="1"/>
</dbReference>